<dbReference type="Proteomes" id="UP000762676">
    <property type="component" value="Unassembled WGS sequence"/>
</dbReference>
<gene>
    <name evidence="2" type="ORF">ElyMa_001539400</name>
</gene>
<protein>
    <submittedName>
        <fullName evidence="2">Uncharacterized protein</fullName>
    </submittedName>
</protein>
<feature type="compositionally biased region" description="Polar residues" evidence="1">
    <location>
        <begin position="12"/>
        <end position="25"/>
    </location>
</feature>
<reference evidence="2 3" key="1">
    <citation type="journal article" date="2021" name="Elife">
        <title>Chloroplast acquisition without the gene transfer in kleptoplastic sea slugs, Plakobranchus ocellatus.</title>
        <authorList>
            <person name="Maeda T."/>
            <person name="Takahashi S."/>
            <person name="Yoshida T."/>
            <person name="Shimamura S."/>
            <person name="Takaki Y."/>
            <person name="Nagai Y."/>
            <person name="Toyoda A."/>
            <person name="Suzuki Y."/>
            <person name="Arimoto A."/>
            <person name="Ishii H."/>
            <person name="Satoh N."/>
            <person name="Nishiyama T."/>
            <person name="Hasebe M."/>
            <person name="Maruyama T."/>
            <person name="Minagawa J."/>
            <person name="Obokata J."/>
            <person name="Shigenobu S."/>
        </authorList>
    </citation>
    <scope>NUCLEOTIDE SEQUENCE [LARGE SCALE GENOMIC DNA]</scope>
</reference>
<evidence type="ECO:0000256" key="1">
    <source>
        <dbReference type="SAM" id="MobiDB-lite"/>
    </source>
</evidence>
<comment type="caution">
    <text evidence="2">The sequence shown here is derived from an EMBL/GenBank/DDBJ whole genome shotgun (WGS) entry which is preliminary data.</text>
</comment>
<evidence type="ECO:0000313" key="2">
    <source>
        <dbReference type="EMBL" id="GFS19178.1"/>
    </source>
</evidence>
<proteinExistence type="predicted"/>
<organism evidence="2 3">
    <name type="scientific">Elysia marginata</name>
    <dbReference type="NCBI Taxonomy" id="1093978"/>
    <lineage>
        <taxon>Eukaryota</taxon>
        <taxon>Metazoa</taxon>
        <taxon>Spiralia</taxon>
        <taxon>Lophotrochozoa</taxon>
        <taxon>Mollusca</taxon>
        <taxon>Gastropoda</taxon>
        <taxon>Heterobranchia</taxon>
        <taxon>Euthyneura</taxon>
        <taxon>Panpulmonata</taxon>
        <taxon>Sacoglossa</taxon>
        <taxon>Placobranchoidea</taxon>
        <taxon>Plakobranchidae</taxon>
        <taxon>Elysia</taxon>
    </lineage>
</organism>
<dbReference type="AlphaFoldDB" id="A0AAV4JBW2"/>
<dbReference type="EMBL" id="BMAT01003052">
    <property type="protein sequence ID" value="GFS19178.1"/>
    <property type="molecule type" value="Genomic_DNA"/>
</dbReference>
<name>A0AAV4JBW2_9GAST</name>
<sequence>MEMVVKERMSIQPIQENSPDTSGVNPDSLESLENKARNSRQNTPEQKTGCPFLSLLTTGSVITEIRTKIAAGLDDRGEVFRRTYFKASAEDSRPRRPERLLLFC</sequence>
<evidence type="ECO:0000313" key="3">
    <source>
        <dbReference type="Proteomes" id="UP000762676"/>
    </source>
</evidence>
<keyword evidence="3" id="KW-1185">Reference proteome</keyword>
<accession>A0AAV4JBW2</accession>
<feature type="region of interest" description="Disordered" evidence="1">
    <location>
        <begin position="1"/>
        <end position="50"/>
    </location>
</feature>